<dbReference type="Proteomes" id="UP000479710">
    <property type="component" value="Unassembled WGS sequence"/>
</dbReference>
<feature type="compositionally biased region" description="Low complexity" evidence="1">
    <location>
        <begin position="157"/>
        <end position="175"/>
    </location>
</feature>
<proteinExistence type="predicted"/>
<feature type="chain" id="PRO_5026020681" evidence="2">
    <location>
        <begin position="25"/>
        <end position="327"/>
    </location>
</feature>
<feature type="signal peptide" evidence="2">
    <location>
        <begin position="1"/>
        <end position="24"/>
    </location>
</feature>
<feature type="region of interest" description="Disordered" evidence="1">
    <location>
        <begin position="73"/>
        <end position="115"/>
    </location>
</feature>
<reference evidence="3 4" key="1">
    <citation type="submission" date="2019-11" db="EMBL/GenBank/DDBJ databases">
        <title>Whole genome sequence of Oryza granulata.</title>
        <authorList>
            <person name="Li W."/>
        </authorList>
    </citation>
    <scope>NUCLEOTIDE SEQUENCE [LARGE SCALE GENOMIC DNA]</scope>
    <source>
        <strain evidence="4">cv. Menghai</strain>
        <tissue evidence="3">Leaf</tissue>
    </source>
</reference>
<evidence type="ECO:0000256" key="2">
    <source>
        <dbReference type="SAM" id="SignalP"/>
    </source>
</evidence>
<organism evidence="3 4">
    <name type="scientific">Oryza meyeriana var. granulata</name>
    <dbReference type="NCBI Taxonomy" id="110450"/>
    <lineage>
        <taxon>Eukaryota</taxon>
        <taxon>Viridiplantae</taxon>
        <taxon>Streptophyta</taxon>
        <taxon>Embryophyta</taxon>
        <taxon>Tracheophyta</taxon>
        <taxon>Spermatophyta</taxon>
        <taxon>Magnoliopsida</taxon>
        <taxon>Liliopsida</taxon>
        <taxon>Poales</taxon>
        <taxon>Poaceae</taxon>
        <taxon>BOP clade</taxon>
        <taxon>Oryzoideae</taxon>
        <taxon>Oryzeae</taxon>
        <taxon>Oryzinae</taxon>
        <taxon>Oryza</taxon>
        <taxon>Oryza meyeriana</taxon>
    </lineage>
</organism>
<dbReference type="EMBL" id="SPHZ02000007">
    <property type="protein sequence ID" value="KAF0905714.1"/>
    <property type="molecule type" value="Genomic_DNA"/>
</dbReference>
<dbReference type="AlphaFoldDB" id="A0A6G1D0M1"/>
<feature type="compositionally biased region" description="Basic and acidic residues" evidence="1">
    <location>
        <begin position="180"/>
        <end position="189"/>
    </location>
</feature>
<name>A0A6G1D0M1_9ORYZ</name>
<feature type="compositionally biased region" description="Low complexity" evidence="1">
    <location>
        <begin position="73"/>
        <end position="96"/>
    </location>
</feature>
<accession>A0A6G1D0M1</accession>
<comment type="caution">
    <text evidence="3">The sequence shown here is derived from an EMBL/GenBank/DDBJ whole genome shotgun (WGS) entry which is preliminary data.</text>
</comment>
<evidence type="ECO:0000313" key="4">
    <source>
        <dbReference type="Proteomes" id="UP000479710"/>
    </source>
</evidence>
<keyword evidence="2" id="KW-0732">Signal</keyword>
<evidence type="ECO:0000256" key="1">
    <source>
        <dbReference type="SAM" id="MobiDB-lite"/>
    </source>
</evidence>
<feature type="region of interest" description="Disordered" evidence="1">
    <location>
        <begin position="131"/>
        <end position="189"/>
    </location>
</feature>
<sequence length="327" mass="34845">MKRAGAMPLLLVAAMYLRMAMVAGLPWHCSPLPPTRDSDLLRQKSAVNVLGHRPIAATYLFFQLTSLRTSSLPIPSPSPRSHSLSYLGLQSTASRSATRRRSPVQVHSTLARSSPPASLARISALRSLGSETKLGSGSTATPFLAHRSTRTRRHSPSVSALQSAASRASRTSRVVQPAGEEPRGGERVQADPVRVQPLVPKLYAHVEDEVAPVRAHPQRDGGGVRPVQQLRCGVSEGERGGRPTHLRRKPDGVFFVGSGGQETCLEKGGVGEENETAKAALGGPPAGVDDRVERRDLGHGDETVVDAILQTLGVVARFGVNSVLTLE</sequence>
<protein>
    <submittedName>
        <fullName evidence="3">Uncharacterized protein</fullName>
    </submittedName>
</protein>
<keyword evidence="4" id="KW-1185">Reference proteome</keyword>
<evidence type="ECO:0000313" key="3">
    <source>
        <dbReference type="EMBL" id="KAF0905714.1"/>
    </source>
</evidence>
<gene>
    <name evidence="3" type="ORF">E2562_008792</name>
</gene>
<feature type="compositionally biased region" description="Polar residues" evidence="1">
    <location>
        <begin position="105"/>
        <end position="115"/>
    </location>
</feature>
<feature type="compositionally biased region" description="Polar residues" evidence="1">
    <location>
        <begin position="131"/>
        <end position="141"/>
    </location>
</feature>